<evidence type="ECO:0000313" key="1">
    <source>
        <dbReference type="EMBL" id="MBW93014.1"/>
    </source>
</evidence>
<dbReference type="AlphaFoldDB" id="A0A2P2JHR6"/>
<name>A0A2P2JHR6_RHIMU</name>
<dbReference type="EMBL" id="GGEC01012531">
    <property type="protein sequence ID" value="MBW93014.1"/>
    <property type="molecule type" value="Transcribed_RNA"/>
</dbReference>
<accession>A0A2P2JHR6</accession>
<proteinExistence type="predicted"/>
<sequence>MSINSCSIYPSVNGTLPSKIKKVFLQINHYCNFITKHSSGIALFELFLSC</sequence>
<protein>
    <submittedName>
        <fullName evidence="1">Uncharacterized protein</fullName>
    </submittedName>
</protein>
<reference evidence="1" key="1">
    <citation type="submission" date="2018-02" db="EMBL/GenBank/DDBJ databases">
        <title>Rhizophora mucronata_Transcriptome.</title>
        <authorList>
            <person name="Meera S.P."/>
            <person name="Sreeshan A."/>
            <person name="Augustine A."/>
        </authorList>
    </citation>
    <scope>NUCLEOTIDE SEQUENCE</scope>
    <source>
        <tissue evidence="1">Leaf</tissue>
    </source>
</reference>
<organism evidence="1">
    <name type="scientific">Rhizophora mucronata</name>
    <name type="common">Asiatic mangrove</name>
    <dbReference type="NCBI Taxonomy" id="61149"/>
    <lineage>
        <taxon>Eukaryota</taxon>
        <taxon>Viridiplantae</taxon>
        <taxon>Streptophyta</taxon>
        <taxon>Embryophyta</taxon>
        <taxon>Tracheophyta</taxon>
        <taxon>Spermatophyta</taxon>
        <taxon>Magnoliopsida</taxon>
        <taxon>eudicotyledons</taxon>
        <taxon>Gunneridae</taxon>
        <taxon>Pentapetalae</taxon>
        <taxon>rosids</taxon>
        <taxon>fabids</taxon>
        <taxon>Malpighiales</taxon>
        <taxon>Rhizophoraceae</taxon>
        <taxon>Rhizophora</taxon>
    </lineage>
</organism>